<evidence type="ECO:0000256" key="6">
    <source>
        <dbReference type="SAM" id="MobiDB-lite"/>
    </source>
</evidence>
<dbReference type="CDD" id="cd00067">
    <property type="entry name" value="GAL4"/>
    <property type="match status" value="1"/>
</dbReference>
<dbReference type="AlphaFoldDB" id="A0A8H8UBY5"/>
<keyword evidence="5" id="KW-0539">Nucleus</keyword>
<dbReference type="GO" id="GO:0000981">
    <property type="term" value="F:DNA-binding transcription factor activity, RNA polymerase II-specific"/>
    <property type="evidence" value="ECO:0007669"/>
    <property type="project" value="InterPro"/>
</dbReference>
<keyword evidence="1" id="KW-0479">Metal-binding</keyword>
<evidence type="ECO:0000256" key="2">
    <source>
        <dbReference type="ARBA" id="ARBA00022833"/>
    </source>
</evidence>
<feature type="domain" description="Zn(2)-C6 fungal-type" evidence="7">
    <location>
        <begin position="45"/>
        <end position="75"/>
    </location>
</feature>
<evidence type="ECO:0000256" key="1">
    <source>
        <dbReference type="ARBA" id="ARBA00022723"/>
    </source>
</evidence>
<comment type="caution">
    <text evidence="8">The sequence shown here is derived from an EMBL/GenBank/DDBJ whole genome shotgun (WGS) entry which is preliminary data.</text>
</comment>
<dbReference type="PROSITE" id="PS50048">
    <property type="entry name" value="ZN2_CY6_FUNGAL_2"/>
    <property type="match status" value="1"/>
</dbReference>
<evidence type="ECO:0000313" key="9">
    <source>
        <dbReference type="Proteomes" id="UP000462212"/>
    </source>
</evidence>
<evidence type="ECO:0000259" key="7">
    <source>
        <dbReference type="PROSITE" id="PS50048"/>
    </source>
</evidence>
<evidence type="ECO:0000256" key="4">
    <source>
        <dbReference type="ARBA" id="ARBA00023163"/>
    </source>
</evidence>
<dbReference type="Gene3D" id="4.10.240.10">
    <property type="entry name" value="Zn(2)-C6 fungal-type DNA-binding domain"/>
    <property type="match status" value="1"/>
</dbReference>
<dbReference type="InterPro" id="IPR001138">
    <property type="entry name" value="Zn2Cys6_DnaBD"/>
</dbReference>
<reference evidence="8 9" key="1">
    <citation type="submission" date="2018-05" db="EMBL/GenBank/DDBJ databases">
        <title>Genome sequencing and assembly of the regulated plant pathogen Lachnellula willkommii and related sister species for the development of diagnostic species identification markers.</title>
        <authorList>
            <person name="Giroux E."/>
            <person name="Bilodeau G."/>
        </authorList>
    </citation>
    <scope>NUCLEOTIDE SEQUENCE [LARGE SCALE GENOMIC DNA]</scope>
    <source>
        <strain evidence="8 9">CBS 197.66</strain>
    </source>
</reference>
<dbReference type="Proteomes" id="UP000462212">
    <property type="component" value="Unassembled WGS sequence"/>
</dbReference>
<protein>
    <recommendedName>
        <fullName evidence="7">Zn(2)-C6 fungal-type domain-containing protein</fullName>
    </recommendedName>
</protein>
<accession>A0A8H8UBY5</accession>
<evidence type="ECO:0000313" key="8">
    <source>
        <dbReference type="EMBL" id="TVY42201.1"/>
    </source>
</evidence>
<dbReference type="GO" id="GO:0008270">
    <property type="term" value="F:zinc ion binding"/>
    <property type="evidence" value="ECO:0007669"/>
    <property type="project" value="InterPro"/>
</dbReference>
<proteinExistence type="predicted"/>
<dbReference type="SMART" id="SM00066">
    <property type="entry name" value="GAL4"/>
    <property type="match status" value="1"/>
</dbReference>
<keyword evidence="3" id="KW-0805">Transcription regulation</keyword>
<feature type="region of interest" description="Disordered" evidence="6">
    <location>
        <begin position="172"/>
        <end position="201"/>
    </location>
</feature>
<dbReference type="OrthoDB" id="5423818at2759"/>
<gene>
    <name evidence="8" type="ORF">LSUB1_G002692</name>
</gene>
<evidence type="ECO:0000256" key="3">
    <source>
        <dbReference type="ARBA" id="ARBA00023015"/>
    </source>
</evidence>
<dbReference type="Pfam" id="PF00172">
    <property type="entry name" value="Zn_clus"/>
    <property type="match status" value="1"/>
</dbReference>
<dbReference type="SUPFAM" id="SSF57701">
    <property type="entry name" value="Zn2/Cys6 DNA-binding domain"/>
    <property type="match status" value="1"/>
</dbReference>
<sequence>MYKGDMQSVLRCGQCNKPFDKDSTLKRHGYYCRSRRAGSTTRSRSCISCARRKARCDNRRPGCSRCITKAIECYYPANTPKGTGSKIQHSNDASAERRNLAPLLVPKSPSAESRQEAGDARDIILDSTLAISDAEFAGLGAEYLDWNNPDVDFGEFLNLQTTDESVQYPLSGSSTLVHHSTPSANSTEQQAHSSPNVSIPRSPNRMVRSFILRPRLTTGAQSIANLILRTLISYPLMMLRYNTLPPFIHPCLISSDVENNHMEPLSNCISLVHMISSGVKGSRKLFWKNVRLECEHVCEEPVKLGDWGLLAAMQALSIYILIRLHEGETDHNNLDFLLATTVTVIAKEIAFRHISCSMQYTLRDYELDTPWKDWIFEESRRRLAIIYRVVNMLVYFEPAALCELQTDLILAPLPAKKQLWEAGDAYVWQAESEREPGVQTAFGLAANGDLVKLDESQELLCTDAVLPYQSLQHAGWEEWCLGMDGFGGLVMLAASLVA</sequence>
<keyword evidence="4" id="KW-0804">Transcription</keyword>
<name>A0A8H8UBY5_9HELO</name>
<dbReference type="PANTHER" id="PTHR47660:SF3">
    <property type="entry name" value="FINGER DOMAIN PROTEIN, PUTATIVE (AFU_ORTHOLOGUE AFUA_4G03310)-RELATED"/>
    <property type="match status" value="1"/>
</dbReference>
<dbReference type="InterPro" id="IPR036864">
    <property type="entry name" value="Zn2-C6_fun-type_DNA-bd_sf"/>
</dbReference>
<evidence type="ECO:0000256" key="5">
    <source>
        <dbReference type="ARBA" id="ARBA00023242"/>
    </source>
</evidence>
<dbReference type="PROSITE" id="PS00463">
    <property type="entry name" value="ZN2_CY6_FUNGAL_1"/>
    <property type="match status" value="1"/>
</dbReference>
<dbReference type="EMBL" id="QGMJ01000106">
    <property type="protein sequence ID" value="TVY42201.1"/>
    <property type="molecule type" value="Genomic_DNA"/>
</dbReference>
<keyword evidence="2" id="KW-0862">Zinc</keyword>
<keyword evidence="9" id="KW-1185">Reference proteome</keyword>
<organism evidence="8 9">
    <name type="scientific">Lachnellula subtilissima</name>
    <dbReference type="NCBI Taxonomy" id="602034"/>
    <lineage>
        <taxon>Eukaryota</taxon>
        <taxon>Fungi</taxon>
        <taxon>Dikarya</taxon>
        <taxon>Ascomycota</taxon>
        <taxon>Pezizomycotina</taxon>
        <taxon>Leotiomycetes</taxon>
        <taxon>Helotiales</taxon>
        <taxon>Lachnaceae</taxon>
        <taxon>Lachnellula</taxon>
    </lineage>
</organism>
<dbReference type="PANTHER" id="PTHR47660">
    <property type="entry name" value="TRANSCRIPTION FACTOR WITH C2H2 AND ZN(2)-CYS(6) DNA BINDING DOMAIN (EUROFUNG)-RELATED-RELATED"/>
    <property type="match status" value="1"/>
</dbReference>